<feature type="coiled-coil region" evidence="1">
    <location>
        <begin position="45"/>
        <end position="114"/>
    </location>
</feature>
<keyword evidence="1" id="KW-0175">Coiled coil</keyword>
<protein>
    <submittedName>
        <fullName evidence="2">Uncharacterized protein</fullName>
    </submittedName>
</protein>
<comment type="caution">
    <text evidence="2">The sequence shown here is derived from an EMBL/GenBank/DDBJ whole genome shotgun (WGS) entry which is preliminary data.</text>
</comment>
<evidence type="ECO:0000256" key="1">
    <source>
        <dbReference type="SAM" id="Coils"/>
    </source>
</evidence>
<dbReference type="Proteomes" id="UP000797356">
    <property type="component" value="Chromosome 3"/>
</dbReference>
<reference evidence="2" key="2">
    <citation type="submission" date="2019-07" db="EMBL/GenBank/DDBJ databases">
        <authorList>
            <person name="Yang Y."/>
            <person name="Bocs S."/>
            <person name="Baudouin L."/>
        </authorList>
    </citation>
    <scope>NUCLEOTIDE SEQUENCE</scope>
    <source>
        <tissue evidence="2">Spear leaf of Hainan Tall coconut</tissue>
    </source>
</reference>
<reference evidence="2" key="1">
    <citation type="journal article" date="2017" name="Gigascience">
        <title>The genome draft of coconut (Cocos nucifera).</title>
        <authorList>
            <person name="Xiao Y."/>
            <person name="Xu P."/>
            <person name="Fan H."/>
            <person name="Baudouin L."/>
            <person name="Xia W."/>
            <person name="Bocs S."/>
            <person name="Xu J."/>
            <person name="Li Q."/>
            <person name="Guo A."/>
            <person name="Zhou L."/>
            <person name="Li J."/>
            <person name="Wu Y."/>
            <person name="Ma Z."/>
            <person name="Armero A."/>
            <person name="Issali A.E."/>
            <person name="Liu N."/>
            <person name="Peng M."/>
            <person name="Yang Y."/>
        </authorList>
    </citation>
    <scope>NUCLEOTIDE SEQUENCE</scope>
    <source>
        <tissue evidence="2">Spear leaf of Hainan Tall coconut</tissue>
    </source>
</reference>
<dbReference type="AlphaFoldDB" id="A0A8K0I1Q5"/>
<evidence type="ECO:0000313" key="2">
    <source>
        <dbReference type="EMBL" id="KAG1334073.1"/>
    </source>
</evidence>
<gene>
    <name evidence="2" type="ORF">COCNU_03G001920</name>
</gene>
<dbReference type="EMBL" id="CM017874">
    <property type="protein sequence ID" value="KAG1334073.1"/>
    <property type="molecule type" value="Genomic_DNA"/>
</dbReference>
<sequence>MRSGALLRLAANLGHHIVLFSSLAKAAKLEISDLRKESKAFSPRASNAEAEVKHFKEVLEKTEDARAIAEVAKTAVEMAKVEAKAVQKKAKSAQEKVEAALKKAEAELLAEKQRH</sequence>
<organism evidence="2 3">
    <name type="scientific">Cocos nucifera</name>
    <name type="common">Coconut palm</name>
    <dbReference type="NCBI Taxonomy" id="13894"/>
    <lineage>
        <taxon>Eukaryota</taxon>
        <taxon>Viridiplantae</taxon>
        <taxon>Streptophyta</taxon>
        <taxon>Embryophyta</taxon>
        <taxon>Tracheophyta</taxon>
        <taxon>Spermatophyta</taxon>
        <taxon>Magnoliopsida</taxon>
        <taxon>Liliopsida</taxon>
        <taxon>Arecaceae</taxon>
        <taxon>Arecoideae</taxon>
        <taxon>Cocoseae</taxon>
        <taxon>Attaleinae</taxon>
        <taxon>Cocos</taxon>
    </lineage>
</organism>
<name>A0A8K0I1Q5_COCNU</name>
<keyword evidence="3" id="KW-1185">Reference proteome</keyword>
<accession>A0A8K0I1Q5</accession>
<evidence type="ECO:0000313" key="3">
    <source>
        <dbReference type="Proteomes" id="UP000797356"/>
    </source>
</evidence>
<proteinExistence type="predicted"/>